<evidence type="ECO:0000259" key="3">
    <source>
        <dbReference type="Pfam" id="PF18962"/>
    </source>
</evidence>
<accession>A0A420DW68</accession>
<dbReference type="OrthoDB" id="974771at2"/>
<name>A0A420DW68_9FLAO</name>
<dbReference type="EMBL" id="RAQJ01000001">
    <property type="protein sequence ID" value="RKE98478.1"/>
    <property type="molecule type" value="Genomic_DNA"/>
</dbReference>
<feature type="signal peptide" evidence="2">
    <location>
        <begin position="1"/>
        <end position="20"/>
    </location>
</feature>
<evidence type="ECO:0000256" key="2">
    <source>
        <dbReference type="SAM" id="SignalP"/>
    </source>
</evidence>
<dbReference type="InterPro" id="IPR015943">
    <property type="entry name" value="WD40/YVTN_repeat-like_dom_sf"/>
</dbReference>
<reference evidence="4 5" key="1">
    <citation type="submission" date="2018-09" db="EMBL/GenBank/DDBJ databases">
        <title>Genomic Encyclopedia of Archaeal and Bacterial Type Strains, Phase II (KMG-II): from individual species to whole genera.</title>
        <authorList>
            <person name="Goeker M."/>
        </authorList>
    </citation>
    <scope>NUCLEOTIDE SEQUENCE [LARGE SCALE GENOMIC DNA]</scope>
    <source>
        <strain evidence="4 5">DSM 26283</strain>
    </source>
</reference>
<organism evidence="4 5">
    <name type="scientific">Ichthyenterobacterium magnum</name>
    <dbReference type="NCBI Taxonomy" id="1230530"/>
    <lineage>
        <taxon>Bacteria</taxon>
        <taxon>Pseudomonadati</taxon>
        <taxon>Bacteroidota</taxon>
        <taxon>Flavobacteriia</taxon>
        <taxon>Flavobacteriales</taxon>
        <taxon>Flavobacteriaceae</taxon>
        <taxon>Ichthyenterobacterium</taxon>
    </lineage>
</organism>
<dbReference type="RefSeq" id="WP_120199688.1">
    <property type="nucleotide sequence ID" value="NZ_RAQJ01000001.1"/>
</dbReference>
<feature type="chain" id="PRO_5019162815" evidence="2">
    <location>
        <begin position="21"/>
        <end position="423"/>
    </location>
</feature>
<evidence type="ECO:0000313" key="4">
    <source>
        <dbReference type="EMBL" id="RKE98478.1"/>
    </source>
</evidence>
<dbReference type="InterPro" id="IPR026444">
    <property type="entry name" value="Secre_tail"/>
</dbReference>
<keyword evidence="5" id="KW-1185">Reference proteome</keyword>
<dbReference type="AlphaFoldDB" id="A0A420DW68"/>
<dbReference type="Gene3D" id="2.130.10.10">
    <property type="entry name" value="YVTN repeat-like/Quinoprotein amine dehydrogenase"/>
    <property type="match status" value="2"/>
</dbReference>
<dbReference type="SUPFAM" id="SSF50939">
    <property type="entry name" value="Sialidases"/>
    <property type="match status" value="1"/>
</dbReference>
<proteinExistence type="predicted"/>
<evidence type="ECO:0000313" key="5">
    <source>
        <dbReference type="Proteomes" id="UP000284892"/>
    </source>
</evidence>
<gene>
    <name evidence="4" type="ORF">BXY80_0566</name>
</gene>
<dbReference type="CDD" id="cd15482">
    <property type="entry name" value="Sialidase_non-viral"/>
    <property type="match status" value="1"/>
</dbReference>
<keyword evidence="1 2" id="KW-0732">Signal</keyword>
<dbReference type="Pfam" id="PF18962">
    <property type="entry name" value="Por_Secre_tail"/>
    <property type="match status" value="1"/>
</dbReference>
<evidence type="ECO:0000256" key="1">
    <source>
        <dbReference type="ARBA" id="ARBA00022729"/>
    </source>
</evidence>
<dbReference type="NCBIfam" id="TIGR04183">
    <property type="entry name" value="Por_Secre_tail"/>
    <property type="match status" value="1"/>
</dbReference>
<protein>
    <submittedName>
        <fullName evidence="4">Putative secreted protein (Por secretion system target)</fullName>
    </submittedName>
</protein>
<dbReference type="InterPro" id="IPR036278">
    <property type="entry name" value="Sialidase_sf"/>
</dbReference>
<sequence>MKVKYTLLLFVISIHMFGQWSQTDALTVSGSSYLVAATSLGNNVYAVGGMNNVFVHSPDQGETWSAPSITPPNGVFQYLRGVGDRLYASTKINTYDYELYYSLDNGMSWVLDIDGLPQNITNTGKPAMIVKDMGNGYVIAHNGQKAYYKQLGDATWIETSIDFVINDIAATSNKWLAIGIAKLLESTDNGNSWSEISTSGLPTNFQGSIMASNGVDRLYMSNAPANGGDDIYISEDGGVSWTLTNSSGFYSYSNPWVQSIFAIENYVFASIKPELANFNDPPSFIFSNTETPNFSLGNTSGLPTGITNTYLPFFFNCGNKLFTLFWDLHVTEPGFNGTLSLNNIDDKQSFNVYPNPANNEITIKTDSFQKTKAKIINIAGQEINKIQLSRNETKVDISYLLSGIYFLVLEAEESIEVIKLFKN</sequence>
<feature type="domain" description="Secretion system C-terminal sorting" evidence="3">
    <location>
        <begin position="352"/>
        <end position="416"/>
    </location>
</feature>
<comment type="caution">
    <text evidence="4">The sequence shown here is derived from an EMBL/GenBank/DDBJ whole genome shotgun (WGS) entry which is preliminary data.</text>
</comment>
<dbReference type="Proteomes" id="UP000284892">
    <property type="component" value="Unassembled WGS sequence"/>
</dbReference>